<organism evidence="1 2">
    <name type="scientific">Solanum commersonii</name>
    <name type="common">Commerson's wild potato</name>
    <name type="synonym">Commerson's nightshade</name>
    <dbReference type="NCBI Taxonomy" id="4109"/>
    <lineage>
        <taxon>Eukaryota</taxon>
        <taxon>Viridiplantae</taxon>
        <taxon>Streptophyta</taxon>
        <taxon>Embryophyta</taxon>
        <taxon>Tracheophyta</taxon>
        <taxon>Spermatophyta</taxon>
        <taxon>Magnoliopsida</taxon>
        <taxon>eudicotyledons</taxon>
        <taxon>Gunneridae</taxon>
        <taxon>Pentapetalae</taxon>
        <taxon>asterids</taxon>
        <taxon>lamiids</taxon>
        <taxon>Solanales</taxon>
        <taxon>Solanaceae</taxon>
        <taxon>Solanoideae</taxon>
        <taxon>Solaneae</taxon>
        <taxon>Solanum</taxon>
    </lineage>
</organism>
<gene>
    <name evidence="1" type="ORF">H5410_055116</name>
</gene>
<dbReference type="OrthoDB" id="1325958at2759"/>
<reference evidence="1 2" key="1">
    <citation type="submission" date="2020-09" db="EMBL/GenBank/DDBJ databases">
        <title>De no assembly of potato wild relative species, Solanum commersonii.</title>
        <authorList>
            <person name="Cho K."/>
        </authorList>
    </citation>
    <scope>NUCLEOTIDE SEQUENCE [LARGE SCALE GENOMIC DNA]</scope>
    <source>
        <strain evidence="1">LZ3.2</strain>
        <tissue evidence="1">Leaf</tissue>
    </source>
</reference>
<dbReference type="AlphaFoldDB" id="A0A9J5WJE9"/>
<proteinExistence type="predicted"/>
<dbReference type="Proteomes" id="UP000824120">
    <property type="component" value="Chromosome 11"/>
</dbReference>
<accession>A0A9J5WJE9</accession>
<comment type="caution">
    <text evidence="1">The sequence shown here is derived from an EMBL/GenBank/DDBJ whole genome shotgun (WGS) entry which is preliminary data.</text>
</comment>
<evidence type="ECO:0000313" key="1">
    <source>
        <dbReference type="EMBL" id="KAG5574982.1"/>
    </source>
</evidence>
<name>A0A9J5WJE9_SOLCO</name>
<dbReference type="EMBL" id="JACXVP010000011">
    <property type="protein sequence ID" value="KAG5574982.1"/>
    <property type="molecule type" value="Genomic_DNA"/>
</dbReference>
<sequence length="111" mass="12981">MDEPRKIREFLAELEAQEQDFFKKLRAKHCANESPLTLYVYPKVKRVIDEKPASSLAYKKVHTFEQFVSELNPEEKTILVTLWYLQTLIEERNSSLPTPPPPPPSVEPKDR</sequence>
<protein>
    <submittedName>
        <fullName evidence="1">Uncharacterized protein</fullName>
    </submittedName>
</protein>
<keyword evidence="2" id="KW-1185">Reference proteome</keyword>
<evidence type="ECO:0000313" key="2">
    <source>
        <dbReference type="Proteomes" id="UP000824120"/>
    </source>
</evidence>